<organism evidence="1 2">
    <name type="scientific">Shearwaterpox virus</name>
    <dbReference type="NCBI Taxonomy" id="1974596"/>
    <lineage>
        <taxon>Viruses</taxon>
        <taxon>Varidnaviria</taxon>
        <taxon>Bamfordvirae</taxon>
        <taxon>Nucleocytoviricota</taxon>
        <taxon>Pokkesviricetes</taxon>
        <taxon>Chitovirales</taxon>
        <taxon>Poxviridae</taxon>
        <taxon>Chordopoxvirinae</taxon>
        <taxon>Avipoxvirus</taxon>
        <taxon>Avipoxvirus canarypox</taxon>
        <taxon>Canarypox virus</taxon>
    </lineage>
</organism>
<gene>
    <name evidence="1" type="primary">SWPV1-200</name>
</gene>
<reference evidence="1 2" key="1">
    <citation type="journal article" date="2017" name="BMC Genomics">
        <title>Genomic characterization of two novel pathogenic avipoxviruses isolated from pacific shearwaters (Ardenna spp.).</title>
        <authorList>
            <person name="Sarker S."/>
            <person name="Das S."/>
            <person name="Lavers J.L."/>
            <person name="Hutton I."/>
            <person name="Helbig K."/>
            <person name="Imbery J."/>
            <person name="Upton C."/>
            <person name="Raidal S.R."/>
        </authorList>
    </citation>
    <scope>NUCLEOTIDE SEQUENCE [LARGE SCALE GENOMIC DNA]</scope>
    <source>
        <strain evidence="1 2">SWPV-1</strain>
    </source>
</reference>
<dbReference type="Proteomes" id="UP000315116">
    <property type="component" value="Segment"/>
</dbReference>
<name>A0A1V0S823_CNPV</name>
<accession>A0A1V0S823</accession>
<evidence type="ECO:0000313" key="2">
    <source>
        <dbReference type="Proteomes" id="UP000315116"/>
    </source>
</evidence>
<proteinExistence type="predicted"/>
<protein>
    <submittedName>
        <fullName evidence="1">SWPV1-200</fullName>
    </submittedName>
</protein>
<dbReference type="EMBL" id="KX857216">
    <property type="protein sequence ID" value="ARF02774.1"/>
    <property type="molecule type" value="Genomic_DNA"/>
</dbReference>
<evidence type="ECO:0000313" key="1">
    <source>
        <dbReference type="EMBL" id="ARF02774.1"/>
    </source>
</evidence>
<sequence>MFKHILIVIVLVHFTNTFSISEILLSRINLTIDDVTSHLNYGMIKTPVRYENVTSVTVYGEYISGIIFTRREDLEVYNPYNASICIYHESSSEPTSINITQLDDGIYLSSIKVNTTYDSNWTCTVIPKEMLYNLYSYKNYHGTIGFRVKSDVAVNTNIRQFFELYIQDTFYLSVQSIDTDCKDVCNYRISNTNFKLVDALDIYEQQRRKKREVDCIPTWSNDAKKHSVTPVASPINVCSLKYKYIKFKDIGCNWIL</sequence>